<organism evidence="2 3">
    <name type="scientific">Hafnia psychrotolerans</name>
    <dbReference type="NCBI Taxonomy" id="1477018"/>
    <lineage>
        <taxon>Bacteria</taxon>
        <taxon>Pseudomonadati</taxon>
        <taxon>Pseudomonadota</taxon>
        <taxon>Gammaproteobacteria</taxon>
        <taxon>Enterobacterales</taxon>
        <taxon>Hafniaceae</taxon>
        <taxon>Hafnia</taxon>
    </lineage>
</organism>
<feature type="region of interest" description="Disordered" evidence="1">
    <location>
        <begin position="53"/>
        <end position="82"/>
    </location>
</feature>
<protein>
    <submittedName>
        <fullName evidence="2">Uncharacterized protein</fullName>
    </submittedName>
</protein>
<name>A0ABQ1H425_9GAMM</name>
<evidence type="ECO:0000313" key="3">
    <source>
        <dbReference type="Proteomes" id="UP000627464"/>
    </source>
</evidence>
<gene>
    <name evidence="2" type="ORF">GCM10011328_36870</name>
</gene>
<comment type="caution">
    <text evidence="2">The sequence shown here is derived from an EMBL/GenBank/DDBJ whole genome shotgun (WGS) entry which is preliminary data.</text>
</comment>
<evidence type="ECO:0000256" key="1">
    <source>
        <dbReference type="SAM" id="MobiDB-lite"/>
    </source>
</evidence>
<sequence>MKTPDLIHLSASATLTVTLRALSFFVRTCFTHQFILMQKQCLLPAQSGVIMPHPKQISETQPNKKPPQADKEDLTAVLHSRR</sequence>
<dbReference type="Proteomes" id="UP000627464">
    <property type="component" value="Unassembled WGS sequence"/>
</dbReference>
<proteinExistence type="predicted"/>
<dbReference type="EMBL" id="BMFZ01000012">
    <property type="protein sequence ID" value="GGA58046.1"/>
    <property type="molecule type" value="Genomic_DNA"/>
</dbReference>
<evidence type="ECO:0000313" key="2">
    <source>
        <dbReference type="EMBL" id="GGA58046.1"/>
    </source>
</evidence>
<accession>A0ABQ1H425</accession>
<reference evidence="3" key="1">
    <citation type="journal article" date="2019" name="Int. J. Syst. Evol. Microbiol.">
        <title>The Global Catalogue of Microorganisms (GCM) 10K type strain sequencing project: providing services to taxonomists for standard genome sequencing and annotation.</title>
        <authorList>
            <consortium name="The Broad Institute Genomics Platform"/>
            <consortium name="The Broad Institute Genome Sequencing Center for Infectious Disease"/>
            <person name="Wu L."/>
            <person name="Ma J."/>
        </authorList>
    </citation>
    <scope>NUCLEOTIDE SEQUENCE [LARGE SCALE GENOMIC DNA]</scope>
    <source>
        <strain evidence="3">CGMCC 1.12806</strain>
    </source>
</reference>
<keyword evidence="3" id="KW-1185">Reference proteome</keyword>